<dbReference type="PANTHER" id="PTHR28004">
    <property type="entry name" value="ZGC:162816-RELATED"/>
    <property type="match status" value="1"/>
</dbReference>
<sequence length="404" mass="45224">MEKGYCFLPEEIGGSPNLVREEISLPAAVIFAEQLEENLMWMQEFCDRQGVLFAPHAKTTMTPYIFTRQRKIGAWGLTFATPVQIYNAYRSGARNLIMANQLVGRANMKIIAAMQEDRDVNYFCVVDSIDNVRDLADFFAEHNQTLNVMIELGVPGGRCGCRTDKQVDRLVAEIAKHASIRLTGIEFYEGVVHGDDPEILVRQFIERAVSTLKRLMVEDAFDDDQVIATGAGSAWYDIVADVFSKADLPLNVLPVLRPGCYVTHDCGIYQDAQDKVLLRSPSLCEIPGELTNCLEVWAIVCSVPEDGKVVVNLGKRDVAFDAGYPGVVRHFRKGRAIASNFADWQATEIMDQHLMIDVPLTTDIKPGDMLAFSQSHPCLTMDKWRQVHLVDNHFNVTETVSTVF</sequence>
<gene>
    <name evidence="4" type="ORF">CS022_19645</name>
</gene>
<dbReference type="InterPro" id="IPR026956">
    <property type="entry name" value="D-ser_dehydrat-like_dom"/>
</dbReference>
<dbReference type="AlphaFoldDB" id="A0A4Q0YLU3"/>
<comment type="caution">
    <text evidence="4">The sequence shown here is derived from an EMBL/GenBank/DDBJ whole genome shotgun (WGS) entry which is preliminary data.</text>
</comment>
<dbReference type="GO" id="GO:0016829">
    <property type="term" value="F:lyase activity"/>
    <property type="evidence" value="ECO:0007669"/>
    <property type="project" value="UniProtKB-KW"/>
</dbReference>
<dbReference type="EMBL" id="PEIB01000032">
    <property type="protein sequence ID" value="RXJ71782.1"/>
    <property type="molecule type" value="Genomic_DNA"/>
</dbReference>
<evidence type="ECO:0000313" key="5">
    <source>
        <dbReference type="Proteomes" id="UP000290287"/>
    </source>
</evidence>
<dbReference type="InterPro" id="IPR042208">
    <property type="entry name" value="D-ser_dehydrat-like_sf"/>
</dbReference>
<protein>
    <recommendedName>
        <fullName evidence="3">D-serine dehydratase-like domain-containing protein</fullName>
    </recommendedName>
</protein>
<dbReference type="SUPFAM" id="SSF51419">
    <property type="entry name" value="PLP-binding barrel"/>
    <property type="match status" value="1"/>
</dbReference>
<dbReference type="OrthoDB" id="9811417at2"/>
<comment type="similarity">
    <text evidence="1">Belongs to the DSD1 family.</text>
</comment>
<evidence type="ECO:0000256" key="1">
    <source>
        <dbReference type="ARBA" id="ARBA00005323"/>
    </source>
</evidence>
<proteinExistence type="inferred from homology"/>
<dbReference type="Proteomes" id="UP000290287">
    <property type="component" value="Unassembled WGS sequence"/>
</dbReference>
<dbReference type="SMART" id="SM01119">
    <property type="entry name" value="D-ser_dehydrat"/>
    <property type="match status" value="1"/>
</dbReference>
<organism evidence="4 5">
    <name type="scientific">Veronia nyctiphanis</name>
    <dbReference type="NCBI Taxonomy" id="1278244"/>
    <lineage>
        <taxon>Bacteria</taxon>
        <taxon>Pseudomonadati</taxon>
        <taxon>Pseudomonadota</taxon>
        <taxon>Gammaproteobacteria</taxon>
        <taxon>Vibrionales</taxon>
        <taxon>Vibrionaceae</taxon>
        <taxon>Veronia</taxon>
    </lineage>
</organism>
<dbReference type="InterPro" id="IPR051466">
    <property type="entry name" value="D-amino_acid_metab_enzyme"/>
</dbReference>
<evidence type="ECO:0000313" key="4">
    <source>
        <dbReference type="EMBL" id="RXJ71782.1"/>
    </source>
</evidence>
<dbReference type="CDD" id="cd06818">
    <property type="entry name" value="PLPDE_III_cryptic_DSD"/>
    <property type="match status" value="1"/>
</dbReference>
<feature type="domain" description="D-serine dehydratase-like" evidence="3">
    <location>
        <begin position="293"/>
        <end position="391"/>
    </location>
</feature>
<dbReference type="Gene3D" id="2.40.37.20">
    <property type="entry name" value="D-serine dehydratase-like domain"/>
    <property type="match status" value="1"/>
</dbReference>
<dbReference type="Pfam" id="PF01168">
    <property type="entry name" value="Ala_racemase_N"/>
    <property type="match status" value="1"/>
</dbReference>
<dbReference type="Pfam" id="PF14031">
    <property type="entry name" value="D-ser_dehydrat"/>
    <property type="match status" value="1"/>
</dbReference>
<keyword evidence="2" id="KW-0456">Lyase</keyword>
<dbReference type="InterPro" id="IPR001608">
    <property type="entry name" value="Ala_racemase_N"/>
</dbReference>
<dbReference type="RefSeq" id="WP_129123643.1">
    <property type="nucleotide sequence ID" value="NZ_PEIB01000032.1"/>
</dbReference>
<evidence type="ECO:0000256" key="2">
    <source>
        <dbReference type="ARBA" id="ARBA00023239"/>
    </source>
</evidence>
<dbReference type="InterPro" id="IPR029066">
    <property type="entry name" value="PLP-binding_barrel"/>
</dbReference>
<dbReference type="PANTHER" id="PTHR28004:SF8">
    <property type="entry name" value="D-SERINE DEAMINASE"/>
    <property type="match status" value="1"/>
</dbReference>
<reference evidence="4 5" key="1">
    <citation type="submission" date="2017-10" db="EMBL/GenBank/DDBJ databases">
        <title>Nyctiphanis sp. nov., isolated from the stomach of the euphausiid Nyctiphanes simplex (Hansen, 1911) in the Gulf of California.</title>
        <authorList>
            <person name="Gomez-Gil B."/>
            <person name="Aguilar-Mendez M."/>
            <person name="Lopez-Cortes A."/>
            <person name="Gomez-Gutierrez J."/>
            <person name="Roque A."/>
            <person name="Lang E."/>
            <person name="Gonzalez-Castillo A."/>
        </authorList>
    </citation>
    <scope>NUCLEOTIDE SEQUENCE [LARGE SCALE GENOMIC DNA]</scope>
    <source>
        <strain evidence="4 5">CAIM 600</strain>
    </source>
</reference>
<keyword evidence="5" id="KW-1185">Reference proteome</keyword>
<accession>A0A4Q0YLU3</accession>
<evidence type="ECO:0000259" key="3">
    <source>
        <dbReference type="SMART" id="SM01119"/>
    </source>
</evidence>
<name>A0A4Q0YLU3_9GAMM</name>
<dbReference type="Gene3D" id="3.20.20.10">
    <property type="entry name" value="Alanine racemase"/>
    <property type="match status" value="1"/>
</dbReference>